<dbReference type="RefSeq" id="WP_013386811.1">
    <property type="nucleotide sequence ID" value="NC_014632.1"/>
</dbReference>
<dbReference type="CDD" id="cd05280">
    <property type="entry name" value="MDR_yhdh_yhfp"/>
    <property type="match status" value="1"/>
</dbReference>
<gene>
    <name evidence="2" type="ordered locus">Ilyop_0353</name>
</gene>
<dbReference type="Gene3D" id="3.40.50.720">
    <property type="entry name" value="NAD(P)-binding Rossmann-like Domain"/>
    <property type="match status" value="1"/>
</dbReference>
<accession>E3HAZ2</accession>
<dbReference type="InterPro" id="IPR013149">
    <property type="entry name" value="ADH-like_C"/>
</dbReference>
<dbReference type="HOGENOM" id="CLU_026673_26_3_0"/>
<dbReference type="InterPro" id="IPR013154">
    <property type="entry name" value="ADH-like_N"/>
</dbReference>
<dbReference type="PANTHER" id="PTHR43677">
    <property type="entry name" value="SHORT-CHAIN DEHYDROGENASE/REDUCTASE"/>
    <property type="match status" value="1"/>
</dbReference>
<evidence type="ECO:0000313" key="2">
    <source>
        <dbReference type="EMBL" id="ADO82141.1"/>
    </source>
</evidence>
<dbReference type="InterPro" id="IPR051397">
    <property type="entry name" value="Zn-ADH-like_protein"/>
</dbReference>
<dbReference type="InterPro" id="IPR036291">
    <property type="entry name" value="NAD(P)-bd_dom_sf"/>
</dbReference>
<dbReference type="InterPro" id="IPR014188">
    <property type="entry name" value="Acrylyl-CoA_reductase_AcuI"/>
</dbReference>
<dbReference type="KEGG" id="ipo:Ilyop_0353"/>
<dbReference type="STRING" id="572544.Ilyop_0353"/>
<reference evidence="2 3" key="1">
    <citation type="journal article" date="2010" name="Stand. Genomic Sci.">
        <title>Complete genome sequence of Ilyobacter polytropus type strain (CuHbu1).</title>
        <authorList>
            <person name="Sikorski J."/>
            <person name="Chertkov O."/>
            <person name="Lapidus A."/>
            <person name="Nolan M."/>
            <person name="Lucas S."/>
            <person name="Del Rio T.G."/>
            <person name="Tice H."/>
            <person name="Cheng J.F."/>
            <person name="Tapia R."/>
            <person name="Han C."/>
            <person name="Goodwin L."/>
            <person name="Pitluck S."/>
            <person name="Liolios K."/>
            <person name="Ivanova N."/>
            <person name="Mavromatis K."/>
            <person name="Mikhailova N."/>
            <person name="Pati A."/>
            <person name="Chen A."/>
            <person name="Palaniappan K."/>
            <person name="Land M."/>
            <person name="Hauser L."/>
            <person name="Chang Y.J."/>
            <person name="Jeffries C.D."/>
            <person name="Brambilla E."/>
            <person name="Yasawong M."/>
            <person name="Rohde M."/>
            <person name="Pukall R."/>
            <person name="Spring S."/>
            <person name="Goker M."/>
            <person name="Woyke T."/>
            <person name="Bristow J."/>
            <person name="Eisen J.A."/>
            <person name="Markowitz V."/>
            <person name="Hugenholtz P."/>
            <person name="Kyrpides N.C."/>
            <person name="Klenk H.P."/>
        </authorList>
    </citation>
    <scope>NUCLEOTIDE SEQUENCE [LARGE SCALE GENOMIC DNA]</scope>
    <source>
        <strain evidence="3">ATCC 51220 / DSM 2926 / LMG 16218 / CuHBu1</strain>
    </source>
</reference>
<dbReference type="NCBIfam" id="TIGR02823">
    <property type="entry name" value="oxido_YhdH"/>
    <property type="match status" value="1"/>
</dbReference>
<name>E3HAZ2_ILYPC</name>
<dbReference type="PANTHER" id="PTHR43677:SF1">
    <property type="entry name" value="ACRYLYL-COA REDUCTASE ACUI-RELATED"/>
    <property type="match status" value="1"/>
</dbReference>
<keyword evidence="3" id="KW-1185">Reference proteome</keyword>
<dbReference type="GO" id="GO:0043957">
    <property type="term" value="F:acryloyl-CoA reductase (NADPH) activity"/>
    <property type="evidence" value="ECO:0007669"/>
    <property type="project" value="TreeGrafter"/>
</dbReference>
<dbReference type="Pfam" id="PF00107">
    <property type="entry name" value="ADH_zinc_N"/>
    <property type="match status" value="1"/>
</dbReference>
<dbReference type="Pfam" id="PF08240">
    <property type="entry name" value="ADH_N"/>
    <property type="match status" value="1"/>
</dbReference>
<dbReference type="SUPFAM" id="SSF50129">
    <property type="entry name" value="GroES-like"/>
    <property type="match status" value="1"/>
</dbReference>
<dbReference type="SUPFAM" id="SSF51735">
    <property type="entry name" value="NAD(P)-binding Rossmann-fold domains"/>
    <property type="match status" value="1"/>
</dbReference>
<dbReference type="AlphaFoldDB" id="E3HAZ2"/>
<proteinExistence type="predicted"/>
<dbReference type="Proteomes" id="UP000006875">
    <property type="component" value="Chromosome"/>
</dbReference>
<dbReference type="EMBL" id="CP002281">
    <property type="protein sequence ID" value="ADO82141.1"/>
    <property type="molecule type" value="Genomic_DNA"/>
</dbReference>
<dbReference type="eggNOG" id="COG0604">
    <property type="taxonomic scope" value="Bacteria"/>
</dbReference>
<dbReference type="OrthoDB" id="9782155at2"/>
<dbReference type="InterPro" id="IPR020843">
    <property type="entry name" value="ER"/>
</dbReference>
<evidence type="ECO:0000313" key="3">
    <source>
        <dbReference type="Proteomes" id="UP000006875"/>
    </source>
</evidence>
<dbReference type="SMART" id="SM00829">
    <property type="entry name" value="PKS_ER"/>
    <property type="match status" value="1"/>
</dbReference>
<evidence type="ECO:0000259" key="1">
    <source>
        <dbReference type="SMART" id="SM00829"/>
    </source>
</evidence>
<organism evidence="2 3">
    <name type="scientific">Ilyobacter polytropus (strain ATCC 51220 / DSM 2926 / LMG 16218 / CuHBu1)</name>
    <dbReference type="NCBI Taxonomy" id="572544"/>
    <lineage>
        <taxon>Bacteria</taxon>
        <taxon>Fusobacteriati</taxon>
        <taxon>Fusobacteriota</taxon>
        <taxon>Fusobacteriia</taxon>
        <taxon>Fusobacteriales</taxon>
        <taxon>Fusobacteriaceae</taxon>
        <taxon>Ilyobacter</taxon>
    </lineage>
</organism>
<dbReference type="Gene3D" id="3.90.180.10">
    <property type="entry name" value="Medium-chain alcohol dehydrogenases, catalytic domain"/>
    <property type="match status" value="1"/>
</dbReference>
<feature type="domain" description="Enoyl reductase (ER)" evidence="1">
    <location>
        <begin position="19"/>
        <end position="327"/>
    </location>
</feature>
<sequence>MEKFRAVRIFEEDGKFVKKLVERDIAELPEGEVLIKVKYSSLNYKDALSCIGNKGITRKFPHTPGIDAAGIVADSKSEEFKKGDEVLAIGYDLGMNTDGGFGEYIRVPADWVVKRPEKLSLKEAMIYGTAGYTAGQSVYELVTSGVKPEDGEVLISGATGGVGSHSVRFLSKLGYDVVAVVNGETEENTALAMGAKRVISREEALDNSGKALLSQKWAGAIDTVGGATLSTMVRSIKFGGAVTTCGNVTGAEMPGITVFPFILRAVKLIGIASAYSSKERRRIVWEKLADEWKSDKLQMGIKEVGIDGILQEVDNMLDAKLVGRVILAHE</sequence>
<protein>
    <submittedName>
        <fullName evidence="2">Quinone oxidoreductase, YhdH/YhfP family</fullName>
    </submittedName>
</protein>
<dbReference type="InterPro" id="IPR011032">
    <property type="entry name" value="GroES-like_sf"/>
</dbReference>